<dbReference type="Gene3D" id="1.20.120.1320">
    <property type="entry name" value="Aspartokinase, catalytic domain"/>
    <property type="match status" value="1"/>
</dbReference>
<evidence type="ECO:0000256" key="5">
    <source>
        <dbReference type="ARBA" id="ARBA00022777"/>
    </source>
</evidence>
<comment type="catalytic activity">
    <reaction evidence="7 9">
        <text>L-aspartate + ATP = 4-phospho-L-aspartate + ADP</text>
        <dbReference type="Rhea" id="RHEA:23776"/>
        <dbReference type="ChEBI" id="CHEBI:29991"/>
        <dbReference type="ChEBI" id="CHEBI:30616"/>
        <dbReference type="ChEBI" id="CHEBI:57535"/>
        <dbReference type="ChEBI" id="CHEBI:456216"/>
        <dbReference type="EC" id="2.7.2.4"/>
    </reaction>
</comment>
<dbReference type="UniPathway" id="UPA00050">
    <property type="reaction ID" value="UER00461"/>
</dbReference>
<dbReference type="UniPathway" id="UPA00051">
    <property type="reaction ID" value="UER00462"/>
</dbReference>
<dbReference type="Pfam" id="PF00696">
    <property type="entry name" value="AA_kinase"/>
    <property type="match status" value="1"/>
</dbReference>
<dbReference type="AlphaFoldDB" id="A0A2S9YW83"/>
<accession>A0A2S9YW83</accession>
<dbReference type="InterPro" id="IPR042199">
    <property type="entry name" value="AsparK_Bifunc_asparK/hSer_DH"/>
</dbReference>
<dbReference type="OrthoDB" id="9802241at2"/>
<dbReference type="Gene3D" id="3.40.1160.10">
    <property type="entry name" value="Acetylglutamate kinase-like"/>
    <property type="match status" value="1"/>
</dbReference>
<keyword evidence="6 8" id="KW-0067">ATP-binding</keyword>
<comment type="pathway">
    <text evidence="1 10">Amino-acid biosynthesis; L-lysine biosynthesis via DAP pathway; (S)-tetrahydrodipicolinate from L-aspartate: step 1/4.</text>
</comment>
<comment type="similarity">
    <text evidence="2 9">Belongs to the aspartokinase family.</text>
</comment>
<proteinExistence type="inferred from homology"/>
<dbReference type="InterPro" id="IPR036393">
    <property type="entry name" value="AceGlu_kinase-like_sf"/>
</dbReference>
<evidence type="ECO:0000256" key="6">
    <source>
        <dbReference type="ARBA" id="ARBA00022840"/>
    </source>
</evidence>
<dbReference type="EC" id="2.7.2.4" evidence="9"/>
<dbReference type="Proteomes" id="UP000238823">
    <property type="component" value="Unassembled WGS sequence"/>
</dbReference>
<dbReference type="SUPFAM" id="SSF53633">
    <property type="entry name" value="Carbamate kinase-like"/>
    <property type="match status" value="1"/>
</dbReference>
<evidence type="ECO:0000256" key="9">
    <source>
        <dbReference type="RuleBase" id="RU003448"/>
    </source>
</evidence>
<dbReference type="NCBIfam" id="TIGR00657">
    <property type="entry name" value="asp_kinases"/>
    <property type="match status" value="1"/>
</dbReference>
<organism evidence="13 14">
    <name type="scientific">Enhygromyxa salina</name>
    <dbReference type="NCBI Taxonomy" id="215803"/>
    <lineage>
        <taxon>Bacteria</taxon>
        <taxon>Pseudomonadati</taxon>
        <taxon>Myxococcota</taxon>
        <taxon>Polyangia</taxon>
        <taxon>Nannocystales</taxon>
        <taxon>Nannocystaceae</taxon>
        <taxon>Enhygromyxa</taxon>
    </lineage>
</organism>
<dbReference type="InterPro" id="IPR001048">
    <property type="entry name" value="Asp/Glu/Uridylate_kinase"/>
</dbReference>
<feature type="binding site" evidence="8">
    <location>
        <begin position="277"/>
        <end position="278"/>
    </location>
    <ligand>
        <name>ATP</name>
        <dbReference type="ChEBI" id="CHEBI:30616"/>
    </ligand>
</feature>
<dbReference type="PANTHER" id="PTHR21499:SF59">
    <property type="entry name" value="ASPARTOKINASE"/>
    <property type="match status" value="1"/>
</dbReference>
<evidence type="ECO:0000256" key="11">
    <source>
        <dbReference type="SAM" id="MobiDB-lite"/>
    </source>
</evidence>
<evidence type="ECO:0000256" key="7">
    <source>
        <dbReference type="ARBA" id="ARBA00047872"/>
    </source>
</evidence>
<evidence type="ECO:0000256" key="4">
    <source>
        <dbReference type="ARBA" id="ARBA00022741"/>
    </source>
</evidence>
<feature type="binding site" evidence="8">
    <location>
        <begin position="241"/>
        <end position="242"/>
    </location>
    <ligand>
        <name>ATP</name>
        <dbReference type="ChEBI" id="CHEBI:30616"/>
    </ligand>
</feature>
<feature type="compositionally biased region" description="Polar residues" evidence="11">
    <location>
        <begin position="493"/>
        <end position="502"/>
    </location>
</feature>
<dbReference type="InterPro" id="IPR005260">
    <property type="entry name" value="Asp_kin_monofn"/>
</dbReference>
<evidence type="ECO:0000313" key="14">
    <source>
        <dbReference type="Proteomes" id="UP000238823"/>
    </source>
</evidence>
<gene>
    <name evidence="13" type="primary">thrA</name>
    <name evidence="13" type="ORF">ENSA7_10040</name>
</gene>
<evidence type="ECO:0000256" key="2">
    <source>
        <dbReference type="ARBA" id="ARBA00010122"/>
    </source>
</evidence>
<feature type="region of interest" description="Disordered" evidence="11">
    <location>
        <begin position="478"/>
        <end position="502"/>
    </location>
</feature>
<dbReference type="Gene3D" id="3.30.70.260">
    <property type="match status" value="2"/>
</dbReference>
<name>A0A2S9YW83_9BACT</name>
<dbReference type="PANTHER" id="PTHR21499">
    <property type="entry name" value="ASPARTATE KINASE"/>
    <property type="match status" value="1"/>
</dbReference>
<dbReference type="InterPro" id="IPR001341">
    <property type="entry name" value="Asp_kinase"/>
</dbReference>
<comment type="pathway">
    <text evidence="10">Amino-acid biosynthesis; L-methionine biosynthesis via de novo pathway; L-homoserine from L-aspartate: step 1/3.</text>
</comment>
<dbReference type="GO" id="GO:0009089">
    <property type="term" value="P:lysine biosynthetic process via diaminopimelate"/>
    <property type="evidence" value="ECO:0007669"/>
    <property type="project" value="UniProtKB-UniPathway"/>
</dbReference>
<evidence type="ECO:0000256" key="3">
    <source>
        <dbReference type="ARBA" id="ARBA00022679"/>
    </source>
</evidence>
<evidence type="ECO:0000256" key="8">
    <source>
        <dbReference type="PIRSR" id="PIRSR000726-1"/>
    </source>
</evidence>
<dbReference type="SUPFAM" id="SSF55021">
    <property type="entry name" value="ACT-like"/>
    <property type="match status" value="1"/>
</dbReference>
<dbReference type="PIRSF" id="PIRSF000726">
    <property type="entry name" value="Asp_kin"/>
    <property type="match status" value="1"/>
</dbReference>
<feature type="domain" description="Aspartate/glutamate/uridylate kinase" evidence="12">
    <location>
        <begin position="16"/>
        <end position="292"/>
    </location>
</feature>
<dbReference type="GO" id="GO:0005524">
    <property type="term" value="F:ATP binding"/>
    <property type="evidence" value="ECO:0007669"/>
    <property type="project" value="UniProtKB-KW"/>
</dbReference>
<comment type="pathway">
    <text evidence="10">Amino-acid biosynthesis; L-threonine biosynthesis; L-threonine from L-aspartate: step 1/5.</text>
</comment>
<comment type="caution">
    <text evidence="13">The sequence shown here is derived from an EMBL/GenBank/DDBJ whole genome shotgun (WGS) entry which is preliminary data.</text>
</comment>
<dbReference type="InterPro" id="IPR018042">
    <property type="entry name" value="Aspartate_kinase_CS"/>
</dbReference>
<evidence type="ECO:0000256" key="10">
    <source>
        <dbReference type="RuleBase" id="RU004249"/>
    </source>
</evidence>
<dbReference type="GO" id="GO:0004072">
    <property type="term" value="F:aspartate kinase activity"/>
    <property type="evidence" value="ECO:0007669"/>
    <property type="project" value="UniProtKB-EC"/>
</dbReference>
<evidence type="ECO:0000313" key="13">
    <source>
        <dbReference type="EMBL" id="PRQ09312.1"/>
    </source>
</evidence>
<keyword evidence="3 9" id="KW-0808">Transferase</keyword>
<dbReference type="GO" id="GO:0009090">
    <property type="term" value="P:homoserine biosynthetic process"/>
    <property type="evidence" value="ECO:0007669"/>
    <property type="project" value="TreeGrafter"/>
</dbReference>
<dbReference type="InterPro" id="IPR045865">
    <property type="entry name" value="ACT-like_dom_sf"/>
</dbReference>
<evidence type="ECO:0000259" key="12">
    <source>
        <dbReference type="Pfam" id="PF00696"/>
    </source>
</evidence>
<evidence type="ECO:0000256" key="1">
    <source>
        <dbReference type="ARBA" id="ARBA00004766"/>
    </source>
</evidence>
<sequence>MPSESDSDPDTSTSTFIVLKFGGTSVANPQRWRHIASVVMDNVRQGKHPVVVCSALAGVTDTLTGLVDAVERGRAPGEYLARVHELHQRLADALDLDLDAVLGEELSALTQLSACVGPPCPEAWRARVLASGELLSTKIGAAWLRAQGLNVHWVDARSLLEAIPEPNGGAAQRYLSACCAHEPDPAARGRLASNSIDATITQGFIARNHRGETVVLGRGGSDTSAAYLAAKLQAERLEIWTDVPGLFTADPRYAARARLLPRISYEEAAVFGALGAKVLHPRCLAPARAAGILLGIRWTDRPEVPGTLIGAGPEFTRPGIKMISSRSNLCLIRMRRPRDWQPVGFMAEVSTCFRNHGLSMDLISSSPAEIRATIDLAALPGASARVDDLLEDLEQFCVPSIIRDVACVSITGTSISSELPRLATALLLLGEPSVHLFSHAADDTHVSYVVDADAARDLVRTMHAAVFDDVDGLKPPGPAWVELQRPTDRARLSTPSPTAARR</sequence>
<dbReference type="GO" id="GO:0009088">
    <property type="term" value="P:threonine biosynthetic process"/>
    <property type="evidence" value="ECO:0007669"/>
    <property type="project" value="UniProtKB-UniPathway"/>
</dbReference>
<dbReference type="PROSITE" id="PS00324">
    <property type="entry name" value="ASPARTOKINASE"/>
    <property type="match status" value="1"/>
</dbReference>
<protein>
    <recommendedName>
        <fullName evidence="9">Aspartokinase</fullName>
        <ecNumber evidence="9">2.7.2.4</ecNumber>
    </recommendedName>
</protein>
<feature type="binding site" evidence="8">
    <location>
        <position position="252"/>
    </location>
    <ligand>
        <name>ATP</name>
        <dbReference type="ChEBI" id="CHEBI:30616"/>
    </ligand>
</feature>
<keyword evidence="5 9" id="KW-0418">Kinase</keyword>
<reference evidence="13 14" key="1">
    <citation type="submission" date="2018-03" db="EMBL/GenBank/DDBJ databases">
        <title>Draft Genome Sequences of the Obligatory Marine Myxobacteria Enhygromyxa salina SWB007.</title>
        <authorList>
            <person name="Poehlein A."/>
            <person name="Moghaddam J.A."/>
            <person name="Harms H."/>
            <person name="Alanjari M."/>
            <person name="Koenig G.M."/>
            <person name="Daniel R."/>
            <person name="Schaeberle T.F."/>
        </authorList>
    </citation>
    <scope>NUCLEOTIDE SEQUENCE [LARGE SCALE GENOMIC DNA]</scope>
    <source>
        <strain evidence="13 14">SWB007</strain>
    </source>
</reference>
<dbReference type="GO" id="GO:0005829">
    <property type="term" value="C:cytosol"/>
    <property type="evidence" value="ECO:0007669"/>
    <property type="project" value="TreeGrafter"/>
</dbReference>
<keyword evidence="10" id="KW-0028">Amino-acid biosynthesis</keyword>
<dbReference type="EMBL" id="PVNL01000029">
    <property type="protein sequence ID" value="PRQ09312.1"/>
    <property type="molecule type" value="Genomic_DNA"/>
</dbReference>
<dbReference type="UniPathway" id="UPA00034">
    <property type="reaction ID" value="UER00015"/>
</dbReference>
<keyword evidence="4 8" id="KW-0547">Nucleotide-binding</keyword>